<feature type="transmembrane region" description="Helical" evidence="1">
    <location>
        <begin position="6"/>
        <end position="24"/>
    </location>
</feature>
<dbReference type="PANTHER" id="PTHR36535:SF1">
    <property type="entry name" value="DUF1772 DOMAIN-CONTAINING PROTEIN"/>
    <property type="match status" value="1"/>
</dbReference>
<keyword evidence="1" id="KW-0812">Transmembrane</keyword>
<keyword evidence="1" id="KW-0472">Membrane</keyword>
<feature type="transmembrane region" description="Helical" evidence="1">
    <location>
        <begin position="78"/>
        <end position="97"/>
    </location>
</feature>
<evidence type="ECO:0008006" key="4">
    <source>
        <dbReference type="Google" id="ProtNLM"/>
    </source>
</evidence>
<reference evidence="2" key="1">
    <citation type="submission" date="2022-12" db="EMBL/GenBank/DDBJ databases">
        <title>Reference genome sequencing for broad-spectrum identification of bacterial and archaeal isolates by mass spectrometry.</title>
        <authorList>
            <person name="Sekiguchi Y."/>
            <person name="Tourlousse D.M."/>
        </authorList>
    </citation>
    <scope>NUCLEOTIDE SEQUENCE</scope>
    <source>
        <strain evidence="2">301</strain>
    </source>
</reference>
<keyword evidence="1" id="KW-1133">Transmembrane helix</keyword>
<sequence>MLAMIYGQLALVTAAVFTGAAFYINAVEQPARLMLPDGAALAQWKPAYRRGFAMQATLALAGALLGAASFATDNDWRWLAGAVLMLANWPFTLVGIMPTNRALMGAREEEAGPHTRRLIANWGQLHMVRTGLGALATFVFFTAATG</sequence>
<dbReference type="EMBL" id="BSDO01000004">
    <property type="protein sequence ID" value="GLI23197.1"/>
    <property type="molecule type" value="Genomic_DNA"/>
</dbReference>
<protein>
    <recommendedName>
        <fullName evidence="4">DUF1772 domain-containing protein</fullName>
    </recommendedName>
</protein>
<comment type="caution">
    <text evidence="2">The sequence shown here is derived from an EMBL/GenBank/DDBJ whole genome shotgun (WGS) entry which is preliminary data.</text>
</comment>
<dbReference type="PANTHER" id="PTHR36535">
    <property type="entry name" value="YALI0E30327P"/>
    <property type="match status" value="1"/>
</dbReference>
<accession>A0A9W6CQ15</accession>
<dbReference type="AlphaFoldDB" id="A0A9W6CQ15"/>
<evidence type="ECO:0000256" key="1">
    <source>
        <dbReference type="SAM" id="Phobius"/>
    </source>
</evidence>
<evidence type="ECO:0000313" key="3">
    <source>
        <dbReference type="Proteomes" id="UP001144397"/>
    </source>
</evidence>
<organism evidence="2 3">
    <name type="scientific">Xanthobacter flavus</name>
    <dbReference type="NCBI Taxonomy" id="281"/>
    <lineage>
        <taxon>Bacteria</taxon>
        <taxon>Pseudomonadati</taxon>
        <taxon>Pseudomonadota</taxon>
        <taxon>Alphaproteobacteria</taxon>
        <taxon>Hyphomicrobiales</taxon>
        <taxon>Xanthobacteraceae</taxon>
        <taxon>Xanthobacter</taxon>
    </lineage>
</organism>
<dbReference type="InterPro" id="IPR013901">
    <property type="entry name" value="Anthrone_oxy"/>
</dbReference>
<proteinExistence type="predicted"/>
<name>A0A9W6CQ15_XANFL</name>
<feature type="transmembrane region" description="Helical" evidence="1">
    <location>
        <begin position="52"/>
        <end position="72"/>
    </location>
</feature>
<gene>
    <name evidence="2" type="ORF">XFLAVUS301_28710</name>
</gene>
<dbReference type="Pfam" id="PF08592">
    <property type="entry name" value="Anthrone_oxy"/>
    <property type="match status" value="1"/>
</dbReference>
<evidence type="ECO:0000313" key="2">
    <source>
        <dbReference type="EMBL" id="GLI23197.1"/>
    </source>
</evidence>
<dbReference type="Proteomes" id="UP001144397">
    <property type="component" value="Unassembled WGS sequence"/>
</dbReference>